<organism evidence="1 2">
    <name type="scientific">Austropuccinia psidii MF-1</name>
    <dbReference type="NCBI Taxonomy" id="1389203"/>
    <lineage>
        <taxon>Eukaryota</taxon>
        <taxon>Fungi</taxon>
        <taxon>Dikarya</taxon>
        <taxon>Basidiomycota</taxon>
        <taxon>Pucciniomycotina</taxon>
        <taxon>Pucciniomycetes</taxon>
        <taxon>Pucciniales</taxon>
        <taxon>Sphaerophragmiaceae</taxon>
        <taxon>Austropuccinia</taxon>
    </lineage>
</organism>
<keyword evidence="2" id="KW-1185">Reference proteome</keyword>
<comment type="caution">
    <text evidence="1">The sequence shown here is derived from an EMBL/GenBank/DDBJ whole genome shotgun (WGS) entry which is preliminary data.</text>
</comment>
<evidence type="ECO:0000313" key="1">
    <source>
        <dbReference type="EMBL" id="MBW0525004.1"/>
    </source>
</evidence>
<protein>
    <submittedName>
        <fullName evidence="1">Uncharacterized protein</fullName>
    </submittedName>
</protein>
<dbReference type="EMBL" id="AVOT02031478">
    <property type="protein sequence ID" value="MBW0525004.1"/>
    <property type="molecule type" value="Genomic_DNA"/>
</dbReference>
<name>A0A9Q3EQ18_9BASI</name>
<gene>
    <name evidence="1" type="ORF">O181_064719</name>
</gene>
<reference evidence="1" key="1">
    <citation type="submission" date="2021-03" db="EMBL/GenBank/DDBJ databases">
        <title>Draft genome sequence of rust myrtle Austropuccinia psidii MF-1, a brazilian biotype.</title>
        <authorList>
            <person name="Quecine M.C."/>
            <person name="Pachon D.M.R."/>
            <person name="Bonatelli M.L."/>
            <person name="Correr F.H."/>
            <person name="Franceschini L.M."/>
            <person name="Leite T.F."/>
            <person name="Margarido G.R.A."/>
            <person name="Almeida C.A."/>
            <person name="Ferrarezi J.A."/>
            <person name="Labate C.A."/>
        </authorList>
    </citation>
    <scope>NUCLEOTIDE SEQUENCE</scope>
    <source>
        <strain evidence="1">MF-1</strain>
    </source>
</reference>
<accession>A0A9Q3EQ18</accession>
<proteinExistence type="predicted"/>
<dbReference type="Proteomes" id="UP000765509">
    <property type="component" value="Unassembled WGS sequence"/>
</dbReference>
<dbReference type="AlphaFoldDB" id="A0A9Q3EQ18"/>
<sequence>MAHVWWHATVRLSRIPTRHRQFLTPVQDPDMLHAKPCTVNPYAVAAFRQCQQFLTPVQAPKTSHSKSLHMYRLPTIPIIAYAKAAWRQLQHFLMRVQAPNTSHPNPYACAGSRIFKKFLTPGQASENSHANPYACTGSQCCTYTSLCLYRFLTLHMHILMLIQVPNISDHSLRLGSLLEIAKIPYMTKINSV</sequence>
<evidence type="ECO:0000313" key="2">
    <source>
        <dbReference type="Proteomes" id="UP000765509"/>
    </source>
</evidence>